<evidence type="ECO:0000313" key="7">
    <source>
        <dbReference type="Proteomes" id="UP000029424"/>
    </source>
</evidence>
<sequence>MLSLHTNIASMRIQGALANSQANLTTSMTRLGTGYRINSAADDAAGLQIATRLRAQHRGMEVARDKNASNAKSMLQTAEGAFAEVENIVQRMKDLATQAADSSYTQPDRDAMQKEYDALGNELINIIGNTSYGGEKLFAQATGSGGVGAGKLTKEMKFQIGNTAGEVMTLDVSKALEAVTKAFGDISAVFKAGASGASGASGGGKDIAAAKDANAMLDKLSAALDSVGGIRAEIGAGQNRLDHVRANLANMSSNTKDAEGSIRDVDYASEAANQAKLTILQQAGGSMLKQASQMSQLVLSLLQ</sequence>
<dbReference type="Pfam" id="PF00669">
    <property type="entry name" value="Flagellin_N"/>
    <property type="match status" value="1"/>
</dbReference>
<feature type="domain" description="Flagellin C-terminal" evidence="5">
    <location>
        <begin position="218"/>
        <end position="302"/>
    </location>
</feature>
<dbReference type="AlphaFoldDB" id="A0AAI8BCJ0"/>
<evidence type="ECO:0000259" key="5">
    <source>
        <dbReference type="Pfam" id="PF00700"/>
    </source>
</evidence>
<dbReference type="Pfam" id="PF00700">
    <property type="entry name" value="Flagellin_C"/>
    <property type="match status" value="1"/>
</dbReference>
<keyword evidence="2 3" id="KW-0975">Bacterial flagellum</keyword>
<evidence type="ECO:0000256" key="3">
    <source>
        <dbReference type="RuleBase" id="RU362073"/>
    </source>
</evidence>
<feature type="domain" description="Flagellin N-terminal" evidence="4">
    <location>
        <begin position="6"/>
        <end position="140"/>
    </location>
</feature>
<dbReference type="SUPFAM" id="SSF64518">
    <property type="entry name" value="Phase 1 flagellin"/>
    <property type="match status" value="1"/>
</dbReference>
<protein>
    <recommendedName>
        <fullName evidence="3">Flagellin</fullName>
    </recommendedName>
</protein>
<dbReference type="RefSeq" id="WP_010111037.1">
    <property type="nucleotide sequence ID" value="NZ_CP008727.1"/>
</dbReference>
<dbReference type="KEGG" id="bok:DM82_3893"/>
<evidence type="ECO:0000259" key="4">
    <source>
        <dbReference type="Pfam" id="PF00669"/>
    </source>
</evidence>
<dbReference type="GO" id="GO:0005198">
    <property type="term" value="F:structural molecule activity"/>
    <property type="evidence" value="ECO:0007669"/>
    <property type="project" value="UniProtKB-UniRule"/>
</dbReference>
<dbReference type="InterPro" id="IPR001492">
    <property type="entry name" value="Flagellin"/>
</dbReference>
<dbReference type="PANTHER" id="PTHR42792">
    <property type="entry name" value="FLAGELLIN"/>
    <property type="match status" value="1"/>
</dbReference>
<dbReference type="GO" id="GO:0009288">
    <property type="term" value="C:bacterial-type flagellum"/>
    <property type="evidence" value="ECO:0007669"/>
    <property type="project" value="UniProtKB-SubCell"/>
</dbReference>
<keyword evidence="7" id="KW-1185">Reference proteome</keyword>
<reference evidence="6 7" key="1">
    <citation type="submission" date="2014-06" db="EMBL/GenBank/DDBJ databases">
        <authorList>
            <person name="Bishop-Lilly K.A."/>
            <person name="Broomall S.M."/>
            <person name="Chain P.S."/>
            <person name="Chertkov O."/>
            <person name="Coyne S.R."/>
            <person name="Daligault H.E."/>
            <person name="Davenport K.W."/>
            <person name="Erkkila T."/>
            <person name="Frey K.G."/>
            <person name="Gibbons H.S."/>
            <person name="Gu W."/>
            <person name="Jaissle J."/>
            <person name="Johnson S.L."/>
            <person name="Koroleva G.I."/>
            <person name="Ladner J.T."/>
            <person name="Lo C.-C."/>
            <person name="Minogue T.D."/>
            <person name="Munk C."/>
            <person name="Palacios G.F."/>
            <person name="Redden C.L."/>
            <person name="Rosenzweig C.N."/>
            <person name="Scholz M.B."/>
            <person name="Teshima H."/>
            <person name="Xu Y."/>
        </authorList>
    </citation>
    <scope>NUCLEOTIDE SEQUENCE [LARGE SCALE GENOMIC DNA]</scope>
    <source>
        <strain evidence="6 7">EO147</strain>
    </source>
</reference>
<proteinExistence type="inferred from homology"/>
<dbReference type="InterPro" id="IPR001029">
    <property type="entry name" value="Flagellin_N"/>
</dbReference>
<evidence type="ECO:0000256" key="1">
    <source>
        <dbReference type="ARBA" id="ARBA00005709"/>
    </source>
</evidence>
<comment type="subcellular location">
    <subcellularLocation>
        <location evidence="3">Secreted</location>
    </subcellularLocation>
    <subcellularLocation>
        <location evidence="3">Bacterial flagellum</location>
    </subcellularLocation>
</comment>
<comment type="similarity">
    <text evidence="1 3">Belongs to the bacterial flagellin family.</text>
</comment>
<evidence type="ECO:0000256" key="2">
    <source>
        <dbReference type="ARBA" id="ARBA00023143"/>
    </source>
</evidence>
<gene>
    <name evidence="6" type="ORF">DM82_3893</name>
</gene>
<accession>A0AAI8BCJ0</accession>
<name>A0AAI8BCJ0_9BURK</name>
<keyword evidence="3" id="KW-0964">Secreted</keyword>
<dbReference type="Proteomes" id="UP000029424">
    <property type="component" value="Chromosome 2"/>
</dbReference>
<organism evidence="6 7">
    <name type="scientific">Burkholderia oklahomensis</name>
    <dbReference type="NCBI Taxonomy" id="342113"/>
    <lineage>
        <taxon>Bacteria</taxon>
        <taxon>Pseudomonadati</taxon>
        <taxon>Pseudomonadota</taxon>
        <taxon>Betaproteobacteria</taxon>
        <taxon>Burkholderiales</taxon>
        <taxon>Burkholderiaceae</taxon>
        <taxon>Burkholderia</taxon>
        <taxon>pseudomallei group</taxon>
    </lineage>
</organism>
<dbReference type="PRINTS" id="PR00207">
    <property type="entry name" value="FLAGELLIN"/>
</dbReference>
<evidence type="ECO:0000313" key="6">
    <source>
        <dbReference type="EMBL" id="AIO69606.1"/>
    </source>
</evidence>
<comment type="function">
    <text evidence="3">Flagellin is the subunit protein which polymerizes to form the filaments of bacterial flagella.</text>
</comment>
<dbReference type="PANTHER" id="PTHR42792:SF2">
    <property type="entry name" value="FLAGELLIN"/>
    <property type="match status" value="1"/>
</dbReference>
<dbReference type="GO" id="GO:0005576">
    <property type="term" value="C:extracellular region"/>
    <property type="evidence" value="ECO:0007669"/>
    <property type="project" value="UniProtKB-SubCell"/>
</dbReference>
<dbReference type="InterPro" id="IPR046358">
    <property type="entry name" value="Flagellin_C"/>
</dbReference>
<dbReference type="Gene3D" id="1.20.1330.10">
    <property type="entry name" value="f41 fragment of flagellin, N-terminal domain"/>
    <property type="match status" value="1"/>
</dbReference>
<dbReference type="EMBL" id="CP008727">
    <property type="protein sequence ID" value="AIO69606.1"/>
    <property type="molecule type" value="Genomic_DNA"/>
</dbReference>